<keyword evidence="10 14" id="KW-0804">Transcription</keyword>
<keyword evidence="6 14" id="KW-0548">Nucleotidyltransferase</keyword>
<feature type="transmembrane region" description="Helical" evidence="15">
    <location>
        <begin position="76"/>
        <end position="97"/>
    </location>
</feature>
<keyword evidence="8" id="KW-0862">Zinc</keyword>
<dbReference type="OrthoDB" id="270392at2759"/>
<evidence type="ECO:0000259" key="16">
    <source>
        <dbReference type="PROSITE" id="PS50042"/>
    </source>
</evidence>
<evidence type="ECO:0000256" key="13">
    <source>
        <dbReference type="ARBA" id="ARBA00058108"/>
    </source>
</evidence>
<dbReference type="EC" id="2.7.7.6" evidence="14"/>
<evidence type="ECO:0000256" key="8">
    <source>
        <dbReference type="ARBA" id="ARBA00022833"/>
    </source>
</evidence>
<dbReference type="Gene3D" id="1.10.132.30">
    <property type="match status" value="1"/>
</dbReference>
<dbReference type="Pfam" id="PF00027">
    <property type="entry name" value="cNMP_binding"/>
    <property type="match status" value="1"/>
</dbReference>
<dbReference type="SMART" id="SM00663">
    <property type="entry name" value="RPOLA_N"/>
    <property type="match status" value="1"/>
</dbReference>
<dbReference type="Gene3D" id="1.10.150.390">
    <property type="match status" value="1"/>
</dbReference>
<dbReference type="GO" id="GO:0003899">
    <property type="term" value="F:DNA-directed RNA polymerase activity"/>
    <property type="evidence" value="ECO:0007669"/>
    <property type="project" value="UniProtKB-EC"/>
</dbReference>
<dbReference type="InterPro" id="IPR044893">
    <property type="entry name" value="RNA_pol_Rpb1_clamp_domain"/>
</dbReference>
<evidence type="ECO:0000256" key="6">
    <source>
        <dbReference type="ARBA" id="ARBA00022695"/>
    </source>
</evidence>
<dbReference type="GO" id="GO:0006351">
    <property type="term" value="P:DNA-templated transcription"/>
    <property type="evidence" value="ECO:0007669"/>
    <property type="project" value="InterPro"/>
</dbReference>
<dbReference type="InterPro" id="IPR038120">
    <property type="entry name" value="Rpb1_funnel_sf"/>
</dbReference>
<dbReference type="InterPro" id="IPR035697">
    <property type="entry name" value="RNAP_III_RPC1_N"/>
</dbReference>
<accession>A0A0V0QJK2</accession>
<gene>
    <name evidence="17" type="ORF">PPERSA_10064</name>
</gene>
<reference evidence="17 18" key="1">
    <citation type="journal article" date="2015" name="Sci. Rep.">
        <title>Genome of the facultative scuticociliatosis pathogen Pseudocohnilembus persalinus provides insight into its virulence through horizontal gene transfer.</title>
        <authorList>
            <person name="Xiong J."/>
            <person name="Wang G."/>
            <person name="Cheng J."/>
            <person name="Tian M."/>
            <person name="Pan X."/>
            <person name="Warren A."/>
            <person name="Jiang C."/>
            <person name="Yuan D."/>
            <person name="Miao W."/>
        </authorList>
    </citation>
    <scope>NUCLEOTIDE SEQUENCE [LARGE SCALE GENOMIC DNA]</scope>
    <source>
        <strain evidence="17">36N120E</strain>
    </source>
</reference>
<sequence>MKVYDINQTSPISRWDQQTNYSNLNSNSNLDKTKTLSAFESNILRDMLDDTIPDVNKIKGLIPWYILNPYGNFIRIWNVIMILLLIYTGLVLPLRLAFEDESDYDWLKVDIFTDSLFIIDIFINFFLAYEDDEQNLVYNLKSIFKNYITVGYGNIYPVNLGEQFFTIIFMFFAVMIYSYIMGVLTYSFSKLNEKSLQIKEKEVYFNELASQYKLKADVHEQLLKVLQKNPIQGNKKQYFKMLDIYQNESIFHDLPPALQGDICCSIFKNLINQFQFFKNKPKIFLKKLFYYMETQSLNSGDELYIKGQPANYVYFIISGKIVTTFTNFQGKQKSLVHIEGSYLGEIDVIYQRERTETALSQERSDIWQVDKDYFLELLQEHTQVKREVLQNLNQKQMMVNKGQKIVEKYKPDKKNNQNYEQDNFEIGMSELEEFLQVNKILDGTKKSLGFLGNDYDENIKDQELDGSISYTILRKNDIVDQSEVGLTKKSFYKRDSQIPEDKGPLDLRLGPPIKEQVCNTCYQDMENCPGHFGYIRLAVPIFHLGYFTEIINILQTICKKCGAVRLGEEQKEKYKKAMKKAFQDGNYQRRGDLYKQIRAEAKKTQNQVCKECKFNNGKLKKLQKLPTSISYQNELTFSMYLDKLDGDKLKNFKKTVKDLLDSGKLKEMIQFFSPLKTLQIFLKISEEDIYLFNMDPNLIHPSDLIITHINVPPNCIRPTVKEGAAGLRHDDLTSKIKDFLDRNEKIVKMIKDGDDVTKINQEWFLLQCSYSQYLNSECPNLPTRDLNKKSKSDIRALAQRLKGKKGRFRGNLSGKRSNFTGRTVISPDPNIKIDQVILPEFMARILTFPEKVNRHNIDKLRILVLNGPEKYPGATQIIKENGDKFSLAVQNRRKQADALQIGDTVERHIQNGEIVLFNRQPSLHRISIMAFKAQIQKWHTIRFNECCCAPFNADFDGDEMNIHVPQTIEARAEAQYLLDVKQNLITPKNGELIISLVQDFLTCSYLLSHKDIYLDRAQFCQLCCYFSDGAEKIEIPPPSILIPVELWTGKQVISQILCPNKKSKIIVNLSLKEKCYDAKADKYVLCPKDGQVIIQNSELLSGDIGKTTLGAGNKNGLFYRLIRDNSVVASGEVMSRFAKLSARWFSGFGMTMGISDVTPSPKLYQLNERKKDDAIYQCVSMGKKFILDSRKWDRQNQREKKQQIEGQISKTLNQVREDIGNNCLAELPPTNGPLIMATCGSKGSATNLSQMIGCVGQQIISGKRVPNGFSGRTLPHFIRNEVIPHPEAMGFVRNSFFTGLSPPEFFFHTMAGRESLVDTAVKTADTGYMSRRLVHFLEDLTVAYDLSVRACDTKEIVQFRYGGDGLCPWVSEEKVQDKSSPIDFKIMIKYIQTMIPKNYLKELSLTPYEIAKIVLLEIKKSRKLMNFIPKLNKNDTQICKTNQNSESSKFEDEVTELEIQNYLHKNYKDPNEGKIQEPLDYFNEFVLQFFQQQLMILIQYREKFGMKLCKTKEETELYKNEVNYQLESVFNLTYRQIQAFFQLLWTKYPAMLVEPGEAVGSVSATSISEPATQMTLKSFHFAGVASMNITQGVPRMKEIIDAAKKIKSPVIQVVLKDEYKLLEEIYQRVRIKVERMVLDEIVDYYKEVYAPSDCYLLIQLNEEKLEHLRQIDVEITINDIIKGILSIYRIDIKEDQIEKIQKPGKKMPYQIKILPYCPQTRSQKRYQSKKSQRNVFFILQNWKKILPHALVYGMNNAKSVSISKDRKKKEDPFEYNLFIEGNVFAQVLTLEEVNFVQTTTVDIHETLEVLGIEAARRNIINELGKTLKSHSLNVDKRHLILVADQLTSKGKLHGSTRQGIPYIKNSTLMMASFEKTTEILYNAALQGKVDTLEGVSERIITGQNIPMGTGMFDIKWGSTKEKEVLIQQDELETLF</sequence>
<dbReference type="Proteomes" id="UP000054937">
    <property type="component" value="Unassembled WGS sequence"/>
</dbReference>
<keyword evidence="9" id="KW-0460">Magnesium</keyword>
<evidence type="ECO:0000256" key="10">
    <source>
        <dbReference type="ARBA" id="ARBA00023163"/>
    </source>
</evidence>
<evidence type="ECO:0000256" key="2">
    <source>
        <dbReference type="ARBA" id="ARBA00006460"/>
    </source>
</evidence>
<comment type="subunit">
    <text evidence="3">Component of the RNA polymerase III (Pol III) complex consisting of 17 subunits.</text>
</comment>
<dbReference type="CDD" id="cd00038">
    <property type="entry name" value="CAP_ED"/>
    <property type="match status" value="1"/>
</dbReference>
<dbReference type="Gene3D" id="6.20.50.80">
    <property type="match status" value="1"/>
</dbReference>
<dbReference type="SMART" id="SM00100">
    <property type="entry name" value="cNMP"/>
    <property type="match status" value="1"/>
</dbReference>
<protein>
    <recommendedName>
        <fullName evidence="14">DNA-directed RNA polymerase subunit</fullName>
        <ecNumber evidence="14">2.7.7.6</ecNumber>
    </recommendedName>
</protein>
<dbReference type="Gene3D" id="3.30.1490.180">
    <property type="entry name" value="RNA polymerase ii"/>
    <property type="match status" value="1"/>
</dbReference>
<dbReference type="InterPro" id="IPR014710">
    <property type="entry name" value="RmlC-like_jellyroll"/>
</dbReference>
<keyword evidence="15" id="KW-1133">Transmembrane helix</keyword>
<dbReference type="PANTHER" id="PTHR48446">
    <property type="entry name" value="DNA-DIRECTED RNA POLYMERASE SUBUNIT BETA' N-TERMINAL SECTION"/>
    <property type="match status" value="1"/>
</dbReference>
<comment type="subcellular location">
    <subcellularLocation>
        <location evidence="1">Nucleus</location>
    </subcellularLocation>
</comment>
<evidence type="ECO:0000256" key="11">
    <source>
        <dbReference type="ARBA" id="ARBA00023242"/>
    </source>
</evidence>
<organism evidence="17 18">
    <name type="scientific">Pseudocohnilembus persalinus</name>
    <name type="common">Ciliate</name>
    <dbReference type="NCBI Taxonomy" id="266149"/>
    <lineage>
        <taxon>Eukaryota</taxon>
        <taxon>Sar</taxon>
        <taxon>Alveolata</taxon>
        <taxon>Ciliophora</taxon>
        <taxon>Intramacronucleata</taxon>
        <taxon>Oligohymenophorea</taxon>
        <taxon>Scuticociliatia</taxon>
        <taxon>Philasterida</taxon>
        <taxon>Pseudocohnilembidae</taxon>
        <taxon>Pseudocohnilembus</taxon>
    </lineage>
</organism>
<keyword evidence="15" id="KW-0472">Membrane</keyword>
<feature type="domain" description="Cyclic nucleotide-binding" evidence="16">
    <location>
        <begin position="276"/>
        <end position="395"/>
    </location>
</feature>
<dbReference type="Pfam" id="PF00623">
    <property type="entry name" value="RNA_pol_Rpb1_2"/>
    <property type="match status" value="1"/>
</dbReference>
<dbReference type="PANTHER" id="PTHR48446:SF1">
    <property type="entry name" value="DNA-DIRECTED RNA POLYMERASE SUBUNIT BETA' N-TERMINAL SECTION"/>
    <property type="match status" value="1"/>
</dbReference>
<evidence type="ECO:0000256" key="5">
    <source>
        <dbReference type="ARBA" id="ARBA00022679"/>
    </source>
</evidence>
<comment type="similarity">
    <text evidence="2 14">Belongs to the RNA polymerase beta' chain family.</text>
</comment>
<dbReference type="Gene3D" id="6.10.250.2940">
    <property type="match status" value="1"/>
</dbReference>
<dbReference type="InterPro" id="IPR006592">
    <property type="entry name" value="RNA_pol_N"/>
</dbReference>
<dbReference type="CDD" id="cd02583">
    <property type="entry name" value="RNAP_III_RPC1_N"/>
    <property type="match status" value="1"/>
</dbReference>
<dbReference type="Gene3D" id="2.40.40.20">
    <property type="match status" value="1"/>
</dbReference>
<keyword evidence="5 14" id="KW-0808">Transferase</keyword>
<dbReference type="Gene3D" id="4.10.860.120">
    <property type="entry name" value="RNA polymerase II, clamp domain"/>
    <property type="match status" value="1"/>
</dbReference>
<dbReference type="FunCoup" id="A0A0V0QJK2">
    <property type="interactions" value="344"/>
</dbReference>
<evidence type="ECO:0000256" key="7">
    <source>
        <dbReference type="ARBA" id="ARBA00022723"/>
    </source>
</evidence>
<keyword evidence="15" id="KW-0812">Transmembrane</keyword>
<evidence type="ECO:0000313" key="18">
    <source>
        <dbReference type="Proteomes" id="UP000054937"/>
    </source>
</evidence>
<dbReference type="InterPro" id="IPR007083">
    <property type="entry name" value="RNA_pol_Rpb1_4"/>
</dbReference>
<feature type="transmembrane region" description="Helical" evidence="15">
    <location>
        <begin position="164"/>
        <end position="188"/>
    </location>
</feature>
<evidence type="ECO:0000256" key="14">
    <source>
        <dbReference type="RuleBase" id="RU004279"/>
    </source>
</evidence>
<dbReference type="Pfam" id="PF04998">
    <property type="entry name" value="RNA_pol_Rpb1_5"/>
    <property type="match status" value="1"/>
</dbReference>
<dbReference type="InterPro" id="IPR000722">
    <property type="entry name" value="RNA_pol_asu"/>
</dbReference>
<keyword evidence="4 14" id="KW-0240">DNA-directed RNA polymerase</keyword>
<dbReference type="GO" id="GO:0005634">
    <property type="term" value="C:nucleus"/>
    <property type="evidence" value="ECO:0007669"/>
    <property type="project" value="UniProtKB-SubCell"/>
</dbReference>
<comment type="caution">
    <text evidence="17">The sequence shown here is derived from an EMBL/GenBank/DDBJ whole genome shotgun (WGS) entry which is preliminary data.</text>
</comment>
<dbReference type="InterPro" id="IPR000595">
    <property type="entry name" value="cNMP-bd_dom"/>
</dbReference>
<dbReference type="InterPro" id="IPR018490">
    <property type="entry name" value="cNMP-bd_dom_sf"/>
</dbReference>
<dbReference type="Gene3D" id="1.10.287.70">
    <property type="match status" value="1"/>
</dbReference>
<dbReference type="GO" id="GO:0000428">
    <property type="term" value="C:DNA-directed RNA polymerase complex"/>
    <property type="evidence" value="ECO:0007669"/>
    <property type="project" value="UniProtKB-KW"/>
</dbReference>
<dbReference type="GO" id="GO:0046872">
    <property type="term" value="F:metal ion binding"/>
    <property type="evidence" value="ECO:0007669"/>
    <property type="project" value="UniProtKB-KW"/>
</dbReference>
<dbReference type="PROSITE" id="PS50042">
    <property type="entry name" value="CNMP_BINDING_3"/>
    <property type="match status" value="1"/>
</dbReference>
<evidence type="ECO:0000313" key="17">
    <source>
        <dbReference type="EMBL" id="KRX02447.1"/>
    </source>
</evidence>
<feature type="transmembrane region" description="Helical" evidence="15">
    <location>
        <begin position="109"/>
        <end position="129"/>
    </location>
</feature>
<dbReference type="EMBL" id="LDAU01000155">
    <property type="protein sequence ID" value="KRX02447.1"/>
    <property type="molecule type" value="Genomic_DNA"/>
</dbReference>
<dbReference type="FunFam" id="2.40.40.20:FF:000019">
    <property type="entry name" value="DNA-directed RNA polymerase II subunit RPB1"/>
    <property type="match status" value="1"/>
</dbReference>
<dbReference type="Pfam" id="PF04997">
    <property type="entry name" value="RNA_pol_Rpb1_1"/>
    <property type="match status" value="1"/>
</dbReference>
<dbReference type="InterPro" id="IPR007081">
    <property type="entry name" value="RNA_pol_Rpb1_5"/>
</dbReference>
<dbReference type="InterPro" id="IPR042102">
    <property type="entry name" value="RNA_pol_Rpb1_3_sf"/>
</dbReference>
<keyword evidence="18" id="KW-1185">Reference proteome</keyword>
<dbReference type="InterPro" id="IPR015700">
    <property type="entry name" value="RPC1"/>
</dbReference>
<proteinExistence type="inferred from homology"/>
<evidence type="ECO:0000256" key="3">
    <source>
        <dbReference type="ARBA" id="ARBA00011206"/>
    </source>
</evidence>
<dbReference type="GO" id="GO:0003677">
    <property type="term" value="F:DNA binding"/>
    <property type="evidence" value="ECO:0007669"/>
    <property type="project" value="InterPro"/>
</dbReference>
<comment type="function">
    <text evidence="13">DNA-dependent RNA polymerase catalyzes the transcription of DNA into RNA using the four ribonucleoside triphosphates as substrates. Largest and catalytic core component of RNA polymerase III which synthesizes small RNAs, such as 5S rRNA and tRNAs. Forms the polymerase active center together with the second largest subunit. A single-stranded DNA template strand of the promoter is positioned within the central active site cleft of Pol III. A bridging helix emanates from RPC1 and crosses the cleft near the catalytic site and is thought to promote translocation of Pol III by acting as a ratchet that moves the RNA-DNA hybrid through the active site by switching from straight to bent conformations at each step of nucleotide addition.</text>
</comment>
<dbReference type="FunFam" id="1.10.274.100:FF:000008">
    <property type="entry name" value="DNA-directed RNA polymerase subunit"/>
    <property type="match status" value="1"/>
</dbReference>
<dbReference type="Pfam" id="PF04983">
    <property type="entry name" value="RNA_pol_Rpb1_3"/>
    <property type="match status" value="1"/>
</dbReference>
<evidence type="ECO:0000256" key="4">
    <source>
        <dbReference type="ARBA" id="ARBA00022478"/>
    </source>
</evidence>
<dbReference type="InterPro" id="IPR007066">
    <property type="entry name" value="RNA_pol_Rpb1_3"/>
</dbReference>
<comment type="catalytic activity">
    <reaction evidence="12 14">
        <text>RNA(n) + a ribonucleoside 5'-triphosphate = RNA(n+1) + diphosphate</text>
        <dbReference type="Rhea" id="RHEA:21248"/>
        <dbReference type="Rhea" id="RHEA-COMP:14527"/>
        <dbReference type="Rhea" id="RHEA-COMP:17342"/>
        <dbReference type="ChEBI" id="CHEBI:33019"/>
        <dbReference type="ChEBI" id="CHEBI:61557"/>
        <dbReference type="ChEBI" id="CHEBI:140395"/>
        <dbReference type="EC" id="2.7.7.6"/>
    </reaction>
</comment>
<dbReference type="SUPFAM" id="SSF81324">
    <property type="entry name" value="Voltage-gated potassium channels"/>
    <property type="match status" value="1"/>
</dbReference>
<dbReference type="SUPFAM" id="SSF51206">
    <property type="entry name" value="cAMP-binding domain-like"/>
    <property type="match status" value="1"/>
</dbReference>
<name>A0A0V0QJK2_PSEPJ</name>
<dbReference type="OMA" id="AVCPPYN"/>
<dbReference type="Gene3D" id="2.60.120.10">
    <property type="entry name" value="Jelly Rolls"/>
    <property type="match status" value="1"/>
</dbReference>
<dbReference type="Pfam" id="PF05000">
    <property type="entry name" value="RNA_pol_Rpb1_4"/>
    <property type="match status" value="1"/>
</dbReference>
<evidence type="ECO:0000256" key="1">
    <source>
        <dbReference type="ARBA" id="ARBA00004123"/>
    </source>
</evidence>
<dbReference type="SUPFAM" id="SSF64484">
    <property type="entry name" value="beta and beta-prime subunits of DNA dependent RNA-polymerase"/>
    <property type="match status" value="1"/>
</dbReference>
<dbReference type="Gene3D" id="1.10.274.100">
    <property type="entry name" value="RNA polymerase Rpb1, domain 3"/>
    <property type="match status" value="1"/>
</dbReference>
<keyword evidence="11" id="KW-0539">Nucleus</keyword>
<keyword evidence="7" id="KW-0479">Metal-binding</keyword>
<dbReference type="InParanoid" id="A0A0V0QJK2"/>
<dbReference type="InterPro" id="IPR007080">
    <property type="entry name" value="RNA_pol_Rpb1_1"/>
</dbReference>
<evidence type="ECO:0000256" key="9">
    <source>
        <dbReference type="ARBA" id="ARBA00022842"/>
    </source>
</evidence>
<evidence type="ECO:0000256" key="12">
    <source>
        <dbReference type="ARBA" id="ARBA00048552"/>
    </source>
</evidence>
<evidence type="ECO:0000256" key="15">
    <source>
        <dbReference type="SAM" id="Phobius"/>
    </source>
</evidence>